<comment type="caution">
    <text evidence="3">The sequence shown here is derived from an EMBL/GenBank/DDBJ whole genome shotgun (WGS) entry which is preliminary data.</text>
</comment>
<feature type="compositionally biased region" description="Basic and acidic residues" evidence="2">
    <location>
        <begin position="27"/>
        <end position="39"/>
    </location>
</feature>
<organism evidence="3 4">
    <name type="scientific">Skeletonema marinoi</name>
    <dbReference type="NCBI Taxonomy" id="267567"/>
    <lineage>
        <taxon>Eukaryota</taxon>
        <taxon>Sar</taxon>
        <taxon>Stramenopiles</taxon>
        <taxon>Ochrophyta</taxon>
        <taxon>Bacillariophyta</taxon>
        <taxon>Coscinodiscophyceae</taxon>
        <taxon>Thalassiosirophycidae</taxon>
        <taxon>Thalassiosirales</taxon>
        <taxon>Skeletonemataceae</taxon>
        <taxon>Skeletonema</taxon>
        <taxon>Skeletonema marinoi-dohrnii complex</taxon>
    </lineage>
</organism>
<feature type="compositionally biased region" description="Low complexity" evidence="2">
    <location>
        <begin position="70"/>
        <end position="79"/>
    </location>
</feature>
<feature type="region of interest" description="Disordered" evidence="2">
    <location>
        <begin position="1"/>
        <end position="139"/>
    </location>
</feature>
<feature type="coiled-coil region" evidence="1">
    <location>
        <begin position="288"/>
        <end position="315"/>
    </location>
</feature>
<gene>
    <name evidence="3" type="ORF">QTG54_001822</name>
</gene>
<feature type="compositionally biased region" description="Low complexity" evidence="2">
    <location>
        <begin position="97"/>
        <end position="114"/>
    </location>
</feature>
<protein>
    <submittedName>
        <fullName evidence="3">Uncharacterized protein</fullName>
    </submittedName>
</protein>
<dbReference type="Proteomes" id="UP001224775">
    <property type="component" value="Unassembled WGS sequence"/>
</dbReference>
<keyword evidence="4" id="KW-1185">Reference proteome</keyword>
<accession>A0AAD8YLT3</accession>
<keyword evidence="1" id="KW-0175">Coiled coil</keyword>
<feature type="compositionally biased region" description="Polar residues" evidence="2">
    <location>
        <begin position="428"/>
        <end position="441"/>
    </location>
</feature>
<feature type="region of interest" description="Disordered" evidence="2">
    <location>
        <begin position="372"/>
        <end position="441"/>
    </location>
</feature>
<feature type="region of interest" description="Disordered" evidence="2">
    <location>
        <begin position="226"/>
        <end position="257"/>
    </location>
</feature>
<feature type="compositionally biased region" description="Low complexity" evidence="2">
    <location>
        <begin position="395"/>
        <end position="404"/>
    </location>
</feature>
<evidence type="ECO:0000313" key="4">
    <source>
        <dbReference type="Proteomes" id="UP001224775"/>
    </source>
</evidence>
<feature type="compositionally biased region" description="Basic and acidic residues" evidence="2">
    <location>
        <begin position="231"/>
        <end position="246"/>
    </location>
</feature>
<dbReference type="EMBL" id="JATAAI010000002">
    <property type="protein sequence ID" value="KAK1747859.1"/>
    <property type="molecule type" value="Genomic_DNA"/>
</dbReference>
<proteinExistence type="predicted"/>
<evidence type="ECO:0000256" key="2">
    <source>
        <dbReference type="SAM" id="MobiDB-lite"/>
    </source>
</evidence>
<name>A0AAD8YLT3_9STRA</name>
<reference evidence="3" key="1">
    <citation type="submission" date="2023-06" db="EMBL/GenBank/DDBJ databases">
        <title>Survivors Of The Sea: Transcriptome response of Skeletonema marinoi to long-term dormancy.</title>
        <authorList>
            <person name="Pinder M.I.M."/>
            <person name="Kourtchenko O."/>
            <person name="Robertson E.K."/>
            <person name="Larsson T."/>
            <person name="Maumus F."/>
            <person name="Osuna-Cruz C.M."/>
            <person name="Vancaester E."/>
            <person name="Stenow R."/>
            <person name="Vandepoele K."/>
            <person name="Ploug H."/>
            <person name="Bruchert V."/>
            <person name="Godhe A."/>
            <person name="Topel M."/>
        </authorList>
    </citation>
    <scope>NUCLEOTIDE SEQUENCE</scope>
    <source>
        <strain evidence="3">R05AC</strain>
    </source>
</reference>
<dbReference type="AlphaFoldDB" id="A0AAD8YLT3"/>
<feature type="compositionally biased region" description="Basic residues" evidence="2">
    <location>
        <begin position="407"/>
        <end position="417"/>
    </location>
</feature>
<evidence type="ECO:0000313" key="3">
    <source>
        <dbReference type="EMBL" id="KAK1747859.1"/>
    </source>
</evidence>
<evidence type="ECO:0000256" key="1">
    <source>
        <dbReference type="SAM" id="Coils"/>
    </source>
</evidence>
<feature type="compositionally biased region" description="Polar residues" evidence="2">
    <location>
        <begin position="116"/>
        <end position="128"/>
    </location>
</feature>
<sequence length="441" mass="47076">MVTKTTDSAPAHAAEPALPPQQSVLNSEHDSVDAAKEVPKQQQQQQQDNKLDTSPLNPAAGDEKFEAKKAPAAAAAAPKAPDESGATSTKIQPVTRPAILSPPAIPAAASKPLATPHSSTPKVPTKSATRQRKALPPIAGHSLADPTVIAGVNSIIALLQSYGPLSYEQLKFNMATQLVPLNQPVKSDTKDKLQQVLGILVELGIIHQVDKASLGKNGNLMTKSAAKKLKEKKEEESSAAKEKEGESGVVPKSGTKSVDRPDLNPIYCFGNGIPRMDVVLPSQILSDIKESGEEVLRMQKRIEILRNALREIDETASEDKGKDDKVGNKSYEKAKGVLKQLLELHPEVVQDPVYAAALRMFKLKEGIPGLNEEDEERTLQNIHGSSGGKLKKRASASSLGSAEGSGKKKRKKGRPRKNSSANIVEKVATSSSVVKANASWT</sequence>